<name>A0ABV9NV34_9BACI</name>
<dbReference type="RefSeq" id="WP_377909846.1">
    <property type="nucleotide sequence ID" value="NZ_JBHSGK010000013.1"/>
</dbReference>
<dbReference type="Proteomes" id="UP001595896">
    <property type="component" value="Unassembled WGS sequence"/>
</dbReference>
<dbReference type="EMBL" id="JBHSGK010000013">
    <property type="protein sequence ID" value="MFC4737243.1"/>
    <property type="molecule type" value="Genomic_DNA"/>
</dbReference>
<evidence type="ECO:0000313" key="1">
    <source>
        <dbReference type="EMBL" id="MFC4737243.1"/>
    </source>
</evidence>
<accession>A0ABV9NV34</accession>
<gene>
    <name evidence="1" type="ORF">ACFO4L_11640</name>
</gene>
<protein>
    <submittedName>
        <fullName evidence="1">DUF6544 family protein</fullName>
    </submittedName>
</protein>
<dbReference type="Pfam" id="PF20181">
    <property type="entry name" value="DUF6544"/>
    <property type="match status" value="1"/>
</dbReference>
<proteinExistence type="predicted"/>
<evidence type="ECO:0000313" key="2">
    <source>
        <dbReference type="Proteomes" id="UP001595896"/>
    </source>
</evidence>
<sequence>MKRQFESERRNLINHSIREQEHWTEEMAEALPKAVASHLRKAGWIGQPVIREADVVWKESFIRLAPGKPWTKLETLQYVSVREPARTAYMRTKRMPLEVRDLFMDGTGRMDGRFLKVIPVFRTTGPELSQGALLTIFAEALLLPALFLHSGIRWLESTAHGINASLSHAGLHVTGTFSHDESGLFRRFDSEDRPYKEKDGTYRLRPFTAEVESWQTQGPLLIPKAIRIMWHLDSGAYDYYKGTIEAIQHPEDH</sequence>
<reference evidence="2" key="1">
    <citation type="journal article" date="2019" name="Int. J. Syst. Evol. Microbiol.">
        <title>The Global Catalogue of Microorganisms (GCM) 10K type strain sequencing project: providing services to taxonomists for standard genome sequencing and annotation.</title>
        <authorList>
            <consortium name="The Broad Institute Genomics Platform"/>
            <consortium name="The Broad Institute Genome Sequencing Center for Infectious Disease"/>
            <person name="Wu L."/>
            <person name="Ma J."/>
        </authorList>
    </citation>
    <scope>NUCLEOTIDE SEQUENCE [LARGE SCALE GENOMIC DNA]</scope>
    <source>
        <strain evidence="2">JCM 12165</strain>
    </source>
</reference>
<comment type="caution">
    <text evidence="1">The sequence shown here is derived from an EMBL/GenBank/DDBJ whole genome shotgun (WGS) entry which is preliminary data.</text>
</comment>
<keyword evidence="2" id="KW-1185">Reference proteome</keyword>
<organism evidence="1 2">
    <name type="scientific">Bacillus daqingensis</name>
    <dbReference type="NCBI Taxonomy" id="872396"/>
    <lineage>
        <taxon>Bacteria</taxon>
        <taxon>Bacillati</taxon>
        <taxon>Bacillota</taxon>
        <taxon>Bacilli</taxon>
        <taxon>Bacillales</taxon>
        <taxon>Bacillaceae</taxon>
        <taxon>Bacillus</taxon>
    </lineage>
</organism>
<dbReference type="InterPro" id="IPR046674">
    <property type="entry name" value="DUF6544"/>
</dbReference>